<dbReference type="Proteomes" id="UP001140091">
    <property type="component" value="Unassembled WGS sequence"/>
</dbReference>
<name>A0A9W8JGE9_9AGAR</name>
<keyword evidence="4" id="KW-1185">Reference proteome</keyword>
<proteinExistence type="predicted"/>
<gene>
    <name evidence="3" type="ORF">H1R20_g3412</name>
</gene>
<accession>A0A9W8JGE9</accession>
<comment type="caution">
    <text evidence="3">The sequence shown here is derived from an EMBL/GenBank/DDBJ whole genome shotgun (WGS) entry which is preliminary data.</text>
</comment>
<evidence type="ECO:0000256" key="1">
    <source>
        <dbReference type="SAM" id="Coils"/>
    </source>
</evidence>
<evidence type="ECO:0000256" key="2">
    <source>
        <dbReference type="SAM" id="Phobius"/>
    </source>
</evidence>
<feature type="non-terminal residue" evidence="3">
    <location>
        <position position="138"/>
    </location>
</feature>
<keyword evidence="2" id="KW-1133">Transmembrane helix</keyword>
<reference evidence="3" key="1">
    <citation type="submission" date="2022-06" db="EMBL/GenBank/DDBJ databases">
        <title>Genome Sequence of Candolleomyces eurysporus.</title>
        <authorList>
            <person name="Buettner E."/>
        </authorList>
    </citation>
    <scope>NUCLEOTIDE SEQUENCE</scope>
    <source>
        <strain evidence="3">VTCC 930004</strain>
    </source>
</reference>
<evidence type="ECO:0000313" key="3">
    <source>
        <dbReference type="EMBL" id="KAJ2933634.1"/>
    </source>
</evidence>
<dbReference type="OrthoDB" id="3232130at2759"/>
<protein>
    <submittedName>
        <fullName evidence="3">Uncharacterized protein</fullName>
    </submittedName>
</protein>
<organism evidence="3 4">
    <name type="scientific">Candolleomyces eurysporus</name>
    <dbReference type="NCBI Taxonomy" id="2828524"/>
    <lineage>
        <taxon>Eukaryota</taxon>
        <taxon>Fungi</taxon>
        <taxon>Dikarya</taxon>
        <taxon>Basidiomycota</taxon>
        <taxon>Agaricomycotina</taxon>
        <taxon>Agaricomycetes</taxon>
        <taxon>Agaricomycetidae</taxon>
        <taxon>Agaricales</taxon>
        <taxon>Agaricineae</taxon>
        <taxon>Psathyrellaceae</taxon>
        <taxon>Candolleomyces</taxon>
    </lineage>
</organism>
<keyword evidence="1" id="KW-0175">Coiled coil</keyword>
<keyword evidence="2" id="KW-0472">Membrane</keyword>
<dbReference type="EMBL" id="JANBPK010000738">
    <property type="protein sequence ID" value="KAJ2933634.1"/>
    <property type="molecule type" value="Genomic_DNA"/>
</dbReference>
<sequence>MSVQPEGTKAHLSATRPQIPEKSQYPASIHFAFVAGILLPLTIIPYFIARRQGSSLQGRLRETETAMKALQQELKVTALELDKIKAEQAFRASQTDEMHGAVKELKAGFSKFQTDAAQGQKAFQEYLVALERQVDASR</sequence>
<feature type="coiled-coil region" evidence="1">
    <location>
        <begin position="53"/>
        <end position="87"/>
    </location>
</feature>
<evidence type="ECO:0000313" key="4">
    <source>
        <dbReference type="Proteomes" id="UP001140091"/>
    </source>
</evidence>
<feature type="transmembrane region" description="Helical" evidence="2">
    <location>
        <begin position="29"/>
        <end position="49"/>
    </location>
</feature>
<dbReference type="AlphaFoldDB" id="A0A9W8JGE9"/>
<keyword evidence="2" id="KW-0812">Transmembrane</keyword>